<protein>
    <submittedName>
        <fullName evidence="2">Uncharacterized protein</fullName>
    </submittedName>
</protein>
<feature type="transmembrane region" description="Helical" evidence="1">
    <location>
        <begin position="12"/>
        <end position="37"/>
    </location>
</feature>
<reference evidence="2" key="2">
    <citation type="journal article" date="2019" name="Mol. Phylogenet. Evol.">
        <title>Reassessment of the classification of bryopsidales (chlorophyta) based on chloroplast phylogenomic analyses.</title>
        <authorList>
            <person name="Cremen M.C."/>
            <person name="Leliaert F."/>
            <person name="West J."/>
            <person name="Lam D.W."/>
            <person name="Shimada S."/>
            <person name="Lopez-Bautista J.M."/>
            <person name="Verbruggen H."/>
        </authorList>
    </citation>
    <scope>NUCLEOTIDE SEQUENCE</scope>
</reference>
<keyword evidence="1" id="KW-0812">Transmembrane</keyword>
<gene>
    <name evidence="2" type="primary">orf134</name>
</gene>
<dbReference type="EMBL" id="MH591096">
    <property type="protein sequence ID" value="AYC64420.1"/>
    <property type="molecule type" value="Genomic_DNA"/>
</dbReference>
<feature type="transmembrane region" description="Helical" evidence="1">
    <location>
        <begin position="107"/>
        <end position="125"/>
    </location>
</feature>
<keyword evidence="2" id="KW-0150">Chloroplast</keyword>
<proteinExistence type="predicted"/>
<evidence type="ECO:0000256" key="1">
    <source>
        <dbReference type="SAM" id="Phobius"/>
    </source>
</evidence>
<keyword evidence="1" id="KW-0472">Membrane</keyword>
<keyword evidence="1" id="KW-1133">Transmembrane helix</keyword>
<organism evidence="2">
    <name type="scientific">Pseudochlorodesmis sp. HV01306b</name>
    <dbReference type="NCBI Taxonomy" id="2358489"/>
    <lineage>
        <taxon>Eukaryota</taxon>
        <taxon>Viridiplantae</taxon>
        <taxon>Chlorophyta</taxon>
        <taxon>core chlorophytes</taxon>
        <taxon>Ulvophyceae</taxon>
        <taxon>TCBD clade</taxon>
        <taxon>Bryopsidales</taxon>
        <taxon>Bryopsidineae</taxon>
        <taxon>Bryopsidaceae</taxon>
        <taxon>Pseudochlorodesmis</taxon>
    </lineage>
</organism>
<evidence type="ECO:0000313" key="2">
    <source>
        <dbReference type="EMBL" id="AYC64420.1"/>
    </source>
</evidence>
<keyword evidence="2" id="KW-0934">Plastid</keyword>
<accession>A0A386AY98</accession>
<dbReference type="AlphaFoldDB" id="A0A386AY98"/>
<name>A0A386AY98_9CHLO</name>
<geneLocation type="chloroplast" evidence="2"/>
<sequence>MELIGARIRFFVYQIIIPAVLFIRKLTILGLQLYCVFKMTSLGVQLYGYVFTKVPHSVITNLQNVVGTATDASIDLFCYNFLKATSLFMLARFTEYLIPEEFRIQRVAFLASTFAFIVIDPFFTVNKLVKFLFE</sequence>
<reference evidence="2" key="1">
    <citation type="submission" date="2018-07" db="EMBL/GenBank/DDBJ databases">
        <authorList>
            <person name="Quirk P.G."/>
            <person name="Krulwich T.A."/>
        </authorList>
    </citation>
    <scope>NUCLEOTIDE SEQUENCE</scope>
</reference>